<evidence type="ECO:0000313" key="2">
    <source>
        <dbReference type="EMBL" id="KAK6362174.1"/>
    </source>
</evidence>
<sequence length="376" mass="43898">MRSQHPWFLVLLYAANQGYALPDDKNYGKDSPMTKYIYKDPNSPDLEEVTYSWEGVIKSMFSDEKDTCLTVDIFTIMGNDWEEKKGQFEVFPDSGTKVGIYKCPGSLGDAKAYQKWLIKGKVLDGRDPEPVFEGYIRSNQVTDDGERLCLTARHDPGMTPLASWRHAERQEIPWHNQAKYYDWRWRQDDEGINPMHWVYHDYWSSWGVVYLDYCRENDPSQTWWIGLTANQDGDRIFPDDPRRWNWIRPKEMPRFNCQEPIRDADSGTPDAWCKKGENNCKPNYSWHPGLMRPYMTEAKAGSERLVQWVMLGCSPSNWMFQQNFALLTAEGQIRDKMVGTTKDDPRIAPLYIDPDLARVKPDGDKFEIGKENYLPL</sequence>
<gene>
    <name evidence="2" type="ORF">TWF730_005870</name>
</gene>
<proteinExistence type="predicted"/>
<feature type="signal peptide" evidence="1">
    <location>
        <begin position="1"/>
        <end position="20"/>
    </location>
</feature>
<comment type="caution">
    <text evidence="2">The sequence shown here is derived from an EMBL/GenBank/DDBJ whole genome shotgun (WGS) entry which is preliminary data.</text>
</comment>
<dbReference type="AlphaFoldDB" id="A0AAV9VLW6"/>
<evidence type="ECO:0000256" key="1">
    <source>
        <dbReference type="SAM" id="SignalP"/>
    </source>
</evidence>
<accession>A0AAV9VLW6</accession>
<protein>
    <submittedName>
        <fullName evidence="2">Uncharacterized protein</fullName>
    </submittedName>
</protein>
<organism evidence="2 3">
    <name type="scientific">Orbilia blumenaviensis</name>
    <dbReference type="NCBI Taxonomy" id="1796055"/>
    <lineage>
        <taxon>Eukaryota</taxon>
        <taxon>Fungi</taxon>
        <taxon>Dikarya</taxon>
        <taxon>Ascomycota</taxon>
        <taxon>Pezizomycotina</taxon>
        <taxon>Orbiliomycetes</taxon>
        <taxon>Orbiliales</taxon>
        <taxon>Orbiliaceae</taxon>
        <taxon>Orbilia</taxon>
    </lineage>
</organism>
<dbReference type="EMBL" id="JAVHNS010000002">
    <property type="protein sequence ID" value="KAK6362174.1"/>
    <property type="molecule type" value="Genomic_DNA"/>
</dbReference>
<reference evidence="2 3" key="1">
    <citation type="submission" date="2019-10" db="EMBL/GenBank/DDBJ databases">
        <authorList>
            <person name="Palmer J.M."/>
        </authorList>
    </citation>
    <scope>NUCLEOTIDE SEQUENCE [LARGE SCALE GENOMIC DNA]</scope>
    <source>
        <strain evidence="2 3">TWF730</strain>
    </source>
</reference>
<keyword evidence="3" id="KW-1185">Reference proteome</keyword>
<dbReference type="Proteomes" id="UP001373714">
    <property type="component" value="Unassembled WGS sequence"/>
</dbReference>
<name>A0AAV9VLW6_9PEZI</name>
<feature type="chain" id="PRO_5043855349" evidence="1">
    <location>
        <begin position="21"/>
        <end position="376"/>
    </location>
</feature>
<keyword evidence="1" id="KW-0732">Signal</keyword>
<evidence type="ECO:0000313" key="3">
    <source>
        <dbReference type="Proteomes" id="UP001373714"/>
    </source>
</evidence>